<evidence type="ECO:0000256" key="4">
    <source>
        <dbReference type="PROSITE-ProRule" id="PRU01100"/>
    </source>
</evidence>
<feature type="transmembrane region" description="Helical" evidence="5">
    <location>
        <begin position="71"/>
        <end position="91"/>
    </location>
</feature>
<dbReference type="EMBL" id="CP149822">
    <property type="protein sequence ID" value="WZN39627.1"/>
    <property type="molecule type" value="Genomic_DNA"/>
</dbReference>
<feature type="active site" description="Proton donor" evidence="4">
    <location>
        <position position="293"/>
    </location>
</feature>
<evidence type="ECO:0000313" key="7">
    <source>
        <dbReference type="EMBL" id="WZN39627.1"/>
    </source>
</evidence>
<keyword evidence="5" id="KW-1133">Transmembrane helix</keyword>
<evidence type="ECO:0000259" key="6">
    <source>
        <dbReference type="PROSITE" id="PS51764"/>
    </source>
</evidence>
<sequence length="855" mass="96825">MLGGFLLIGTWWVHILGLVYTVIRKKVPYIPTPKDDREKDNWLLNLPNIVVAACSLAAIVFGLYIDWNPYTWIMAGIAGINFAVMVFNIAISRQKDVQEVRARFRVLRNSFSYYRMLKQYFWNFRHGIYAGLRQFAFPIMLLMAISTLYLFSSMRRGNVSGGLGEQREEVFYTGVFQPSEPGGITEKAGWEDFQRRFAVHADIVSVYIPWGDGPRSEVPLQLAEAIYRNGSSPMITWEPWASGFTFSANDPELSRERKVMARIVAGVFDGYVRKFARQVKALNRPVFLRFAHEADNPGYPWSATGGNTPEEMKNAWRRVHAIFLSERAYNAVWVWNPWKPEAVEPYFPGRRYVDWIGVTMLNYDSLAAEKEYAFAELYAPFHRKPIFRSGLPVMVAEGGSLRTAHQRKWMEDAARAISTSCREVQAFVVFHSAFDRNVPPGAGVPMLDWRIADAGNFFRVTGGIKKTGAAPLKQLRYITPPAPAVRPRWTDTLRGMEYQKGGNWFRNLHALTRAEVIQDFHAMRETGVNTVRRYGPGAYDRNVLAAARESSLGLHYGFWLPPVSDAVAGEAMLREKAAEIVAEVKRLRLHPEIKAWSIANTSFKFLQYRFVKPGYLYQQKAYTQWLRQLVQEIRKADASRPVTIDVDANSQIAGLLQYLYDEIPQVAAFGVVLPPDGEGLVQLADVTAPYFISRAPVSLYATAGPTRNGVFITSWQDEEATNRITFDGLLDTDGRRKPDWHRLHAIWKGGGEKESVPEISILRPAIAAREGKTLEYRALLRENGNWQYASEGDIAFEWSLVRLDRQGKAIRRDKLGNGAVIRVEIPFNPASYRLHVSAARGGDVSVAMATLNTPL</sequence>
<dbReference type="Proteomes" id="UP001485459">
    <property type="component" value="Chromosome"/>
</dbReference>
<dbReference type="SUPFAM" id="SSF51445">
    <property type="entry name" value="(Trans)glycosidases"/>
    <property type="match status" value="2"/>
</dbReference>
<evidence type="ECO:0000313" key="8">
    <source>
        <dbReference type="Proteomes" id="UP001485459"/>
    </source>
</evidence>
<dbReference type="PANTHER" id="PTHR40079:SF4">
    <property type="entry name" value="GH26 DOMAIN-CONTAINING PROTEIN-RELATED"/>
    <property type="match status" value="1"/>
</dbReference>
<dbReference type="RefSeq" id="WP_341834605.1">
    <property type="nucleotide sequence ID" value="NZ_CP149822.1"/>
</dbReference>
<dbReference type="Gene3D" id="3.20.20.80">
    <property type="entry name" value="Glycosidases"/>
    <property type="match status" value="2"/>
</dbReference>
<accession>A0ABZ2YJX3</accession>
<dbReference type="PANTHER" id="PTHR40079">
    <property type="entry name" value="MANNAN ENDO-1,4-BETA-MANNOSIDASE E-RELATED"/>
    <property type="match status" value="1"/>
</dbReference>
<dbReference type="Pfam" id="PF02156">
    <property type="entry name" value="Glyco_hydro_26"/>
    <property type="match status" value="1"/>
</dbReference>
<protein>
    <submittedName>
        <fullName evidence="7">Glycosyl hydrolase</fullName>
    </submittedName>
</protein>
<dbReference type="GO" id="GO:0016787">
    <property type="term" value="F:hydrolase activity"/>
    <property type="evidence" value="ECO:0007669"/>
    <property type="project" value="UniProtKB-KW"/>
</dbReference>
<keyword evidence="8" id="KW-1185">Reference proteome</keyword>
<keyword evidence="2 4" id="KW-0378">Hydrolase</keyword>
<gene>
    <name evidence="7" type="ORF">WJU16_16625</name>
</gene>
<dbReference type="InterPro" id="IPR017853">
    <property type="entry name" value="GH"/>
</dbReference>
<feature type="active site" description="Nucleophile" evidence="4">
    <location>
        <position position="397"/>
    </location>
</feature>
<feature type="domain" description="GH26" evidence="6">
    <location>
        <begin position="154"/>
        <end position="462"/>
    </location>
</feature>
<feature type="transmembrane region" description="Helical" evidence="5">
    <location>
        <begin position="135"/>
        <end position="152"/>
    </location>
</feature>
<keyword evidence="5" id="KW-0472">Membrane</keyword>
<dbReference type="PROSITE" id="PS51764">
    <property type="entry name" value="GH26"/>
    <property type="match status" value="1"/>
</dbReference>
<organism evidence="7 8">
    <name type="scientific">Chitinophaga pollutisoli</name>
    <dbReference type="NCBI Taxonomy" id="3133966"/>
    <lineage>
        <taxon>Bacteria</taxon>
        <taxon>Pseudomonadati</taxon>
        <taxon>Bacteroidota</taxon>
        <taxon>Chitinophagia</taxon>
        <taxon>Chitinophagales</taxon>
        <taxon>Chitinophagaceae</taxon>
        <taxon>Chitinophaga</taxon>
    </lineage>
</organism>
<evidence type="ECO:0000256" key="3">
    <source>
        <dbReference type="ARBA" id="ARBA00023295"/>
    </source>
</evidence>
<keyword evidence="3 4" id="KW-0326">Glycosidase</keyword>
<evidence type="ECO:0000256" key="5">
    <source>
        <dbReference type="SAM" id="Phobius"/>
    </source>
</evidence>
<reference evidence="8" key="1">
    <citation type="submission" date="2024-03" db="EMBL/GenBank/DDBJ databases">
        <title>Chitinophaga horti sp. nov., isolated from garden soil.</title>
        <authorList>
            <person name="Lee D.S."/>
            <person name="Han D.M."/>
            <person name="Baek J.H."/>
            <person name="Choi D.G."/>
            <person name="Jeon J.H."/>
            <person name="Jeon C.O."/>
        </authorList>
    </citation>
    <scope>NUCLEOTIDE SEQUENCE [LARGE SCALE GENOMIC DNA]</scope>
    <source>
        <strain evidence="8">GPA1</strain>
    </source>
</reference>
<dbReference type="InterPro" id="IPR000805">
    <property type="entry name" value="Glyco_hydro_26"/>
</dbReference>
<feature type="transmembrane region" description="Helical" evidence="5">
    <location>
        <begin position="43"/>
        <end position="65"/>
    </location>
</feature>
<proteinExistence type="inferred from homology"/>
<name>A0ABZ2YJX3_9BACT</name>
<evidence type="ECO:0000256" key="2">
    <source>
        <dbReference type="ARBA" id="ARBA00022801"/>
    </source>
</evidence>
<dbReference type="InterPro" id="IPR022790">
    <property type="entry name" value="GH26_dom"/>
</dbReference>
<evidence type="ECO:0000256" key="1">
    <source>
        <dbReference type="ARBA" id="ARBA00007754"/>
    </source>
</evidence>
<keyword evidence="5" id="KW-0812">Transmembrane</keyword>
<comment type="similarity">
    <text evidence="1 4">Belongs to the glycosyl hydrolase 26 family.</text>
</comment>
<feature type="transmembrane region" description="Helical" evidence="5">
    <location>
        <begin position="6"/>
        <end position="23"/>
    </location>
</feature>